<gene>
    <name evidence="2" type="ORF">E6Q80_18700</name>
</gene>
<organism evidence="2 3">
    <name type="scientific">Thauera aminoaromatica</name>
    <dbReference type="NCBI Taxonomy" id="164330"/>
    <lineage>
        <taxon>Bacteria</taxon>
        <taxon>Pseudomonadati</taxon>
        <taxon>Pseudomonadota</taxon>
        <taxon>Betaproteobacteria</taxon>
        <taxon>Rhodocyclales</taxon>
        <taxon>Zoogloeaceae</taxon>
        <taxon>Thauera</taxon>
    </lineage>
</organism>
<dbReference type="Proteomes" id="UP000321192">
    <property type="component" value="Unassembled WGS sequence"/>
</dbReference>
<feature type="transmembrane region" description="Helical" evidence="1">
    <location>
        <begin position="12"/>
        <end position="30"/>
    </location>
</feature>
<dbReference type="EMBL" id="SSFD01000312">
    <property type="protein sequence ID" value="TXH80399.1"/>
    <property type="molecule type" value="Genomic_DNA"/>
</dbReference>
<dbReference type="InterPro" id="IPR021494">
    <property type="entry name" value="DUF3149"/>
</dbReference>
<reference evidence="2 3" key="1">
    <citation type="submission" date="2018-09" db="EMBL/GenBank/DDBJ databases">
        <title>Metagenome Assembled Genomes from an Advanced Water Purification Facility.</title>
        <authorList>
            <person name="Stamps B.W."/>
            <person name="Spear J.R."/>
        </authorList>
    </citation>
    <scope>NUCLEOTIDE SEQUENCE [LARGE SCALE GENOMIC DNA]</scope>
    <source>
        <strain evidence="2">Bin_27_1</strain>
    </source>
</reference>
<evidence type="ECO:0000313" key="3">
    <source>
        <dbReference type="Proteomes" id="UP000321192"/>
    </source>
</evidence>
<dbReference type="AlphaFoldDB" id="A0A5C7SAK6"/>
<evidence type="ECO:0000313" key="2">
    <source>
        <dbReference type="EMBL" id="TXH80399.1"/>
    </source>
</evidence>
<dbReference type="RefSeq" id="WP_276661163.1">
    <property type="nucleotide sequence ID" value="NZ_SSFD01000312.1"/>
</dbReference>
<evidence type="ECO:0000256" key="1">
    <source>
        <dbReference type="SAM" id="Phobius"/>
    </source>
</evidence>
<protein>
    <submittedName>
        <fullName evidence="2">DUF3149 domain-containing protein</fullName>
    </submittedName>
</protein>
<name>A0A5C7SAK6_THASP</name>
<dbReference type="Pfam" id="PF11346">
    <property type="entry name" value="DUF3149"/>
    <property type="match status" value="1"/>
</dbReference>
<comment type="caution">
    <text evidence="2">The sequence shown here is derived from an EMBL/GenBank/DDBJ whole genome shotgun (WGS) entry which is preliminary data.</text>
</comment>
<sequence length="46" mass="5270">MAWQELFTTDIGLLSVFTIAFIVAMAGYLYRFAKRHIAEDEKHAHG</sequence>
<proteinExistence type="predicted"/>
<keyword evidence="1" id="KW-0812">Transmembrane</keyword>
<keyword evidence="1" id="KW-0472">Membrane</keyword>
<accession>A0A5C7SAK6</accession>
<keyword evidence="1" id="KW-1133">Transmembrane helix</keyword>